<evidence type="ECO:0000313" key="1">
    <source>
        <dbReference type="EMBL" id="CAG8952565.1"/>
    </source>
</evidence>
<accession>A0A9N9PQX9</accession>
<organism evidence="1 2">
    <name type="scientific">Hymenoscyphus fraxineus</name>
    <dbReference type="NCBI Taxonomy" id="746836"/>
    <lineage>
        <taxon>Eukaryota</taxon>
        <taxon>Fungi</taxon>
        <taxon>Dikarya</taxon>
        <taxon>Ascomycota</taxon>
        <taxon>Pezizomycotina</taxon>
        <taxon>Leotiomycetes</taxon>
        <taxon>Helotiales</taxon>
        <taxon>Helotiaceae</taxon>
        <taxon>Hymenoscyphus</taxon>
    </lineage>
</organism>
<proteinExistence type="predicted"/>
<sequence>MSAMVALKCHADHELQGHPLYHDICLRISKANIALNELLQVWDVEQTVHVGFEIIVPTLLQQLEQGKDLFFIKFRAGKGLDEAVKHFHSGSIMGSPFATAAYLINCNGNGGVPSAFPNFTFETIWAISTLLQAGFRADVLGKDQEEVIADCLQKELMSGQGMLGFGELKKCRIRDFCAFPMFKQQKS</sequence>
<dbReference type="OrthoDB" id="2343925at2759"/>
<gene>
    <name evidence="1" type="ORF">HYFRA_00009671</name>
</gene>
<protein>
    <submittedName>
        <fullName evidence="1">Uncharacterized protein</fullName>
    </submittedName>
</protein>
<dbReference type="Gene3D" id="1.50.10.160">
    <property type="match status" value="1"/>
</dbReference>
<dbReference type="Proteomes" id="UP000696280">
    <property type="component" value="Unassembled WGS sequence"/>
</dbReference>
<name>A0A9N9PQX9_9HELO</name>
<keyword evidence="2" id="KW-1185">Reference proteome</keyword>
<dbReference type="EMBL" id="CAJVRL010000046">
    <property type="protein sequence ID" value="CAG8952565.1"/>
    <property type="molecule type" value="Genomic_DNA"/>
</dbReference>
<dbReference type="AlphaFoldDB" id="A0A9N9PQX9"/>
<evidence type="ECO:0000313" key="2">
    <source>
        <dbReference type="Proteomes" id="UP000696280"/>
    </source>
</evidence>
<comment type="caution">
    <text evidence="1">The sequence shown here is derived from an EMBL/GenBank/DDBJ whole genome shotgun (WGS) entry which is preliminary data.</text>
</comment>
<reference evidence="1" key="1">
    <citation type="submission" date="2021-07" db="EMBL/GenBank/DDBJ databases">
        <authorList>
            <person name="Durling M."/>
        </authorList>
    </citation>
    <scope>NUCLEOTIDE SEQUENCE</scope>
</reference>